<name>A0A7Y0EPF8_9BIFI</name>
<evidence type="ECO:0000256" key="10">
    <source>
        <dbReference type="ARBA" id="ARBA00023157"/>
    </source>
</evidence>
<dbReference type="RefSeq" id="WP_169171972.1">
    <property type="nucleotide sequence ID" value="NZ_JAAIII010000003.1"/>
</dbReference>
<proteinExistence type="inferred from homology"/>
<dbReference type="InterPro" id="IPR003482">
    <property type="entry name" value="Whib"/>
</dbReference>
<evidence type="ECO:0000256" key="9">
    <source>
        <dbReference type="ARBA" id="ARBA00023125"/>
    </source>
</evidence>
<keyword evidence="6" id="KW-0408">Iron</keyword>
<keyword evidence="10" id="KW-1015">Disulfide bond</keyword>
<evidence type="ECO:0000256" key="4">
    <source>
        <dbReference type="ARBA" id="ARBA00022485"/>
    </source>
</evidence>
<evidence type="ECO:0000256" key="2">
    <source>
        <dbReference type="ARBA" id="ARBA00004496"/>
    </source>
</evidence>
<gene>
    <name evidence="13" type="ORF">G1C95_1109</name>
</gene>
<dbReference type="AlphaFoldDB" id="A0A7Y0EPF8"/>
<evidence type="ECO:0000256" key="5">
    <source>
        <dbReference type="ARBA" id="ARBA00022723"/>
    </source>
</evidence>
<dbReference type="GO" id="GO:0005737">
    <property type="term" value="C:cytoplasm"/>
    <property type="evidence" value="ECO:0007669"/>
    <property type="project" value="UniProtKB-SubCell"/>
</dbReference>
<evidence type="ECO:0000256" key="8">
    <source>
        <dbReference type="ARBA" id="ARBA00023015"/>
    </source>
</evidence>
<dbReference type="GO" id="GO:0045892">
    <property type="term" value="P:negative regulation of DNA-templated transcription"/>
    <property type="evidence" value="ECO:0007669"/>
    <property type="project" value="TreeGrafter"/>
</dbReference>
<evidence type="ECO:0000256" key="1">
    <source>
        <dbReference type="ARBA" id="ARBA00001966"/>
    </source>
</evidence>
<keyword evidence="8" id="KW-0805">Transcription regulation</keyword>
<comment type="caution">
    <text evidence="13">The sequence shown here is derived from an EMBL/GenBank/DDBJ whole genome shotgun (WGS) entry which is preliminary data.</text>
</comment>
<reference evidence="13 14" key="1">
    <citation type="submission" date="2020-02" db="EMBL/GenBank/DDBJ databases">
        <title>Characterization of phylogenetic diversity of novel bifidobacterial species isolated in Czech ZOOs.</title>
        <authorList>
            <person name="Lugli G.A."/>
            <person name="Vera N.B."/>
            <person name="Ventura M."/>
        </authorList>
    </citation>
    <scope>NUCLEOTIDE SEQUENCE [LARGE SCALE GENOMIC DNA]</scope>
    <source>
        <strain evidence="13 14">DSM 109957</strain>
    </source>
</reference>
<accession>A0A7Y0EPF8</accession>
<keyword evidence="5" id="KW-0479">Metal-binding</keyword>
<evidence type="ECO:0000256" key="6">
    <source>
        <dbReference type="ARBA" id="ARBA00023004"/>
    </source>
</evidence>
<dbReference type="PANTHER" id="PTHR38839">
    <property type="entry name" value="TRANSCRIPTIONAL REGULATOR WHID-RELATED"/>
    <property type="match status" value="1"/>
</dbReference>
<feature type="domain" description="4Fe-4S Wbl-type" evidence="12">
    <location>
        <begin position="9"/>
        <end position="70"/>
    </location>
</feature>
<keyword evidence="4" id="KW-0004">4Fe-4S</keyword>
<dbReference type="GO" id="GO:0046872">
    <property type="term" value="F:metal ion binding"/>
    <property type="evidence" value="ECO:0007669"/>
    <property type="project" value="UniProtKB-KW"/>
</dbReference>
<keyword evidence="14" id="KW-1185">Reference proteome</keyword>
<dbReference type="Pfam" id="PF02467">
    <property type="entry name" value="Whib"/>
    <property type="match status" value="1"/>
</dbReference>
<organism evidence="13 14">
    <name type="scientific">Bifidobacterium oedipodis</name>
    <dbReference type="NCBI Taxonomy" id="2675322"/>
    <lineage>
        <taxon>Bacteria</taxon>
        <taxon>Bacillati</taxon>
        <taxon>Actinomycetota</taxon>
        <taxon>Actinomycetes</taxon>
        <taxon>Bifidobacteriales</taxon>
        <taxon>Bifidobacteriaceae</taxon>
        <taxon>Bifidobacterium</taxon>
    </lineage>
</organism>
<evidence type="ECO:0000256" key="3">
    <source>
        <dbReference type="ARBA" id="ARBA00006597"/>
    </source>
</evidence>
<comment type="cofactor">
    <cofactor evidence="1">
        <name>[4Fe-4S] cluster</name>
        <dbReference type="ChEBI" id="CHEBI:49883"/>
    </cofactor>
</comment>
<dbReference type="Proteomes" id="UP000532194">
    <property type="component" value="Unassembled WGS sequence"/>
</dbReference>
<comment type="subcellular location">
    <subcellularLocation>
        <location evidence="2">Cytoplasm</location>
    </subcellularLocation>
</comment>
<keyword evidence="11" id="KW-0804">Transcription</keyword>
<dbReference type="PROSITE" id="PS51674">
    <property type="entry name" value="4FE4S_WBL"/>
    <property type="match status" value="1"/>
</dbReference>
<evidence type="ECO:0000313" key="14">
    <source>
        <dbReference type="Proteomes" id="UP000532194"/>
    </source>
</evidence>
<dbReference type="InterPro" id="IPR034768">
    <property type="entry name" value="4FE4S_WBL"/>
</dbReference>
<evidence type="ECO:0000256" key="7">
    <source>
        <dbReference type="ARBA" id="ARBA00023014"/>
    </source>
</evidence>
<keyword evidence="9" id="KW-0238">DNA-binding</keyword>
<dbReference type="GO" id="GO:0003677">
    <property type="term" value="F:DNA binding"/>
    <property type="evidence" value="ECO:0007669"/>
    <property type="project" value="UniProtKB-KW"/>
</dbReference>
<keyword evidence="7" id="KW-0411">Iron-sulfur</keyword>
<comment type="similarity">
    <text evidence="3">Belongs to the WhiB family.</text>
</comment>
<evidence type="ECO:0000256" key="11">
    <source>
        <dbReference type="ARBA" id="ARBA00023163"/>
    </source>
</evidence>
<protein>
    <submittedName>
        <fullName evidence="13">WhiB family transcriptional regulator</fullName>
    </submittedName>
</protein>
<dbReference type="GO" id="GO:0047134">
    <property type="term" value="F:protein-disulfide reductase [NAD(P)H] activity"/>
    <property type="evidence" value="ECO:0007669"/>
    <property type="project" value="TreeGrafter"/>
</dbReference>
<sequence length="75" mass="8782">MSGWREHANCRGVDTELFFSKKAADKRMAARFCRECPVRRQCGEYADTHRFEGYSTCGMWGGVSRNQKGWRKSWL</sequence>
<dbReference type="GO" id="GO:0045454">
    <property type="term" value="P:cell redox homeostasis"/>
    <property type="evidence" value="ECO:0007669"/>
    <property type="project" value="TreeGrafter"/>
</dbReference>
<evidence type="ECO:0000313" key="13">
    <source>
        <dbReference type="EMBL" id="NMM93922.1"/>
    </source>
</evidence>
<evidence type="ECO:0000259" key="12">
    <source>
        <dbReference type="PROSITE" id="PS51674"/>
    </source>
</evidence>
<dbReference type="EMBL" id="JAAIII010000003">
    <property type="protein sequence ID" value="NMM93922.1"/>
    <property type="molecule type" value="Genomic_DNA"/>
</dbReference>
<dbReference type="GO" id="GO:0051539">
    <property type="term" value="F:4 iron, 4 sulfur cluster binding"/>
    <property type="evidence" value="ECO:0007669"/>
    <property type="project" value="UniProtKB-KW"/>
</dbReference>